<dbReference type="GeneID" id="54328303"/>
<dbReference type="EMBL" id="QUQM01000004">
    <property type="protein sequence ID" value="KAA8646926.1"/>
    <property type="molecule type" value="Genomic_DNA"/>
</dbReference>
<organism evidence="1 2">
    <name type="scientific">Aspergillus tanneri</name>
    <dbReference type="NCBI Taxonomy" id="1220188"/>
    <lineage>
        <taxon>Eukaryota</taxon>
        <taxon>Fungi</taxon>
        <taxon>Dikarya</taxon>
        <taxon>Ascomycota</taxon>
        <taxon>Pezizomycotina</taxon>
        <taxon>Eurotiomycetes</taxon>
        <taxon>Eurotiomycetidae</taxon>
        <taxon>Eurotiales</taxon>
        <taxon>Aspergillaceae</taxon>
        <taxon>Aspergillus</taxon>
        <taxon>Aspergillus subgen. Circumdati</taxon>
    </lineage>
</organism>
<dbReference type="RefSeq" id="XP_033426287.1">
    <property type="nucleotide sequence ID" value="XM_033570255.1"/>
</dbReference>
<gene>
    <name evidence="1" type="ORF">ATNIH1004_005601</name>
</gene>
<protein>
    <submittedName>
        <fullName evidence="1">Uncharacterized protein</fullName>
    </submittedName>
</protein>
<reference evidence="1 2" key="1">
    <citation type="submission" date="2019-08" db="EMBL/GenBank/DDBJ databases">
        <title>The genome sequence of a newly discovered highly antifungal drug resistant Aspergillus species, Aspergillus tanneri NIH 1004.</title>
        <authorList>
            <person name="Mounaud S."/>
            <person name="Singh I."/>
            <person name="Joardar V."/>
            <person name="Pakala S."/>
            <person name="Pakala S."/>
            <person name="Venepally P."/>
            <person name="Chung J.K."/>
            <person name="Losada L."/>
            <person name="Nierman W.C."/>
        </authorList>
    </citation>
    <scope>NUCLEOTIDE SEQUENCE [LARGE SCALE GENOMIC DNA]</scope>
    <source>
        <strain evidence="1 2">NIH1004</strain>
    </source>
</reference>
<accession>A0A5M9MLZ8</accession>
<sequence>MGNEGGRVYGLPQSALEIDKSMARIVARIAKLTYDTTKETHRVGSSGTTR</sequence>
<dbReference type="AlphaFoldDB" id="A0A5M9MLZ8"/>
<comment type="caution">
    <text evidence="1">The sequence shown here is derived from an EMBL/GenBank/DDBJ whole genome shotgun (WGS) entry which is preliminary data.</text>
</comment>
<proteinExistence type="predicted"/>
<name>A0A5M9MLZ8_9EURO</name>
<evidence type="ECO:0000313" key="1">
    <source>
        <dbReference type="EMBL" id="KAA8646926.1"/>
    </source>
</evidence>
<evidence type="ECO:0000313" key="2">
    <source>
        <dbReference type="Proteomes" id="UP000324241"/>
    </source>
</evidence>
<dbReference type="Proteomes" id="UP000324241">
    <property type="component" value="Unassembled WGS sequence"/>
</dbReference>